<organism evidence="1 2">
    <name type="scientific">Pipistrellus nathusii</name>
    <name type="common">Nathusius' pipistrelle</name>
    <dbReference type="NCBI Taxonomy" id="59473"/>
    <lineage>
        <taxon>Eukaryota</taxon>
        <taxon>Metazoa</taxon>
        <taxon>Chordata</taxon>
        <taxon>Craniata</taxon>
        <taxon>Vertebrata</taxon>
        <taxon>Euteleostomi</taxon>
        <taxon>Mammalia</taxon>
        <taxon>Eutheria</taxon>
        <taxon>Laurasiatheria</taxon>
        <taxon>Chiroptera</taxon>
        <taxon>Yangochiroptera</taxon>
        <taxon>Vespertilionidae</taxon>
        <taxon>Pipistrellus</taxon>
    </lineage>
</organism>
<protein>
    <submittedName>
        <fullName evidence="1">Uncharacterized protein</fullName>
    </submittedName>
</protein>
<dbReference type="Proteomes" id="UP001314169">
    <property type="component" value="Chromosome 16"/>
</dbReference>
<reference evidence="1" key="1">
    <citation type="submission" date="2023-12" db="EMBL/GenBank/DDBJ databases">
        <authorList>
            <person name="Brown T."/>
        </authorList>
    </citation>
    <scope>NUCLEOTIDE SEQUENCE</scope>
</reference>
<keyword evidence="2" id="KW-1185">Reference proteome</keyword>
<evidence type="ECO:0000313" key="1">
    <source>
        <dbReference type="EMBL" id="CAK6437650.1"/>
    </source>
</evidence>
<evidence type="ECO:0000313" key="2">
    <source>
        <dbReference type="Proteomes" id="UP001314169"/>
    </source>
</evidence>
<accession>A0ABN9ZL70</accession>
<sequence>MGDCGSFAVIEGQGSSKNLQGRGNQADPGSFQYQNNGDCTKNKASKGTFWALGFLCGGGGLSLWGRNHDIWVLIPEPSLIFCLNSSSNVALLALQAWMGQPNE</sequence>
<dbReference type="EMBL" id="OY882873">
    <property type="protein sequence ID" value="CAK6437650.1"/>
    <property type="molecule type" value="Genomic_DNA"/>
</dbReference>
<gene>
    <name evidence="1" type="ORF">MPIPNATIZW_LOCUS5956</name>
</gene>
<proteinExistence type="predicted"/>
<name>A0ABN9ZL70_PIPNA</name>